<evidence type="ECO:0000313" key="2">
    <source>
        <dbReference type="Proteomes" id="UP001054837"/>
    </source>
</evidence>
<accession>A0AAV4QGN0</accession>
<protein>
    <submittedName>
        <fullName evidence="1">Uncharacterized protein</fullName>
    </submittedName>
</protein>
<proteinExistence type="predicted"/>
<name>A0AAV4QGN0_9ARAC</name>
<dbReference type="Proteomes" id="UP001054837">
    <property type="component" value="Unassembled WGS sequence"/>
</dbReference>
<comment type="caution">
    <text evidence="1">The sequence shown here is derived from an EMBL/GenBank/DDBJ whole genome shotgun (WGS) entry which is preliminary data.</text>
</comment>
<dbReference type="AlphaFoldDB" id="A0AAV4QGN0"/>
<sequence length="107" mass="12735">MPHNIEDRFVRCLFIDLYQFWVRKCNLEVDIPLQNFEDYEDTLHSNILPTLMDFCFLTDNGTLERLLKSPALMFSSENFFSEFVYSVCSKLSTEKNEYAFFLMDESS</sequence>
<organism evidence="1 2">
    <name type="scientific">Caerostris darwini</name>
    <dbReference type="NCBI Taxonomy" id="1538125"/>
    <lineage>
        <taxon>Eukaryota</taxon>
        <taxon>Metazoa</taxon>
        <taxon>Ecdysozoa</taxon>
        <taxon>Arthropoda</taxon>
        <taxon>Chelicerata</taxon>
        <taxon>Arachnida</taxon>
        <taxon>Araneae</taxon>
        <taxon>Araneomorphae</taxon>
        <taxon>Entelegynae</taxon>
        <taxon>Araneoidea</taxon>
        <taxon>Araneidae</taxon>
        <taxon>Caerostris</taxon>
    </lineage>
</organism>
<gene>
    <name evidence="1" type="ORF">CDAR_622171</name>
</gene>
<evidence type="ECO:0000313" key="1">
    <source>
        <dbReference type="EMBL" id="GIY07412.1"/>
    </source>
</evidence>
<reference evidence="1 2" key="1">
    <citation type="submission" date="2021-06" db="EMBL/GenBank/DDBJ databases">
        <title>Caerostris darwini draft genome.</title>
        <authorList>
            <person name="Kono N."/>
            <person name="Arakawa K."/>
        </authorList>
    </citation>
    <scope>NUCLEOTIDE SEQUENCE [LARGE SCALE GENOMIC DNA]</scope>
</reference>
<keyword evidence="2" id="KW-1185">Reference proteome</keyword>
<dbReference type="EMBL" id="BPLQ01004339">
    <property type="protein sequence ID" value="GIY07412.1"/>
    <property type="molecule type" value="Genomic_DNA"/>
</dbReference>